<dbReference type="RefSeq" id="XP_040684573.1">
    <property type="nucleotide sequence ID" value="XM_040836379.1"/>
</dbReference>
<dbReference type="GO" id="GO:0000978">
    <property type="term" value="F:RNA polymerase II cis-regulatory region sequence-specific DNA binding"/>
    <property type="evidence" value="ECO:0007669"/>
    <property type="project" value="TreeGrafter"/>
</dbReference>
<dbReference type="Pfam" id="PF25416">
    <property type="entry name" value="GRHL1_C"/>
    <property type="match status" value="1"/>
</dbReference>
<dbReference type="Proteomes" id="UP000184383">
    <property type="component" value="Unassembled WGS sequence"/>
</dbReference>
<dbReference type="InterPro" id="IPR007604">
    <property type="entry name" value="CP2"/>
</dbReference>
<keyword evidence="5" id="KW-0539">Nucleus</keyword>
<keyword evidence="4" id="KW-0804">Transcription</keyword>
<dbReference type="PANTHER" id="PTHR11037">
    <property type="entry name" value="TRANSCRIPTION FACTOR CP2"/>
    <property type="match status" value="1"/>
</dbReference>
<feature type="compositionally biased region" description="Basic and acidic residues" evidence="6">
    <location>
        <begin position="407"/>
        <end position="417"/>
    </location>
</feature>
<gene>
    <name evidence="8" type="ORF">ASPWEDRAFT_44869</name>
</gene>
<evidence type="ECO:0000313" key="9">
    <source>
        <dbReference type="Proteomes" id="UP000184383"/>
    </source>
</evidence>
<dbReference type="GO" id="GO:0001228">
    <property type="term" value="F:DNA-binding transcription activator activity, RNA polymerase II-specific"/>
    <property type="evidence" value="ECO:0007669"/>
    <property type="project" value="TreeGrafter"/>
</dbReference>
<evidence type="ECO:0000256" key="1">
    <source>
        <dbReference type="ARBA" id="ARBA00004123"/>
    </source>
</evidence>
<dbReference type="InterPro" id="IPR057520">
    <property type="entry name" value="GRHL1/CP2_C"/>
</dbReference>
<evidence type="ECO:0000256" key="5">
    <source>
        <dbReference type="ARBA" id="ARBA00023242"/>
    </source>
</evidence>
<accession>A0A1L9R7J8</accession>
<feature type="compositionally biased region" description="Polar residues" evidence="6">
    <location>
        <begin position="140"/>
        <end position="159"/>
    </location>
</feature>
<protein>
    <recommendedName>
        <fullName evidence="7">Grh/CP2 DB domain-containing protein</fullName>
    </recommendedName>
</protein>
<dbReference type="InterPro" id="IPR040167">
    <property type="entry name" value="TF_CP2-like"/>
</dbReference>
<feature type="compositionally biased region" description="Basic and acidic residues" evidence="6">
    <location>
        <begin position="496"/>
        <end position="506"/>
    </location>
</feature>
<evidence type="ECO:0000256" key="2">
    <source>
        <dbReference type="ARBA" id="ARBA00023015"/>
    </source>
</evidence>
<dbReference type="PANTHER" id="PTHR11037:SF20">
    <property type="entry name" value="PROTEIN GRAINYHEAD"/>
    <property type="match status" value="1"/>
</dbReference>
<feature type="region of interest" description="Disordered" evidence="6">
    <location>
        <begin position="387"/>
        <end position="417"/>
    </location>
</feature>
<keyword evidence="2" id="KW-0805">Transcription regulation</keyword>
<organism evidence="8 9">
    <name type="scientific">Aspergillus wentii DTO 134E9</name>
    <dbReference type="NCBI Taxonomy" id="1073089"/>
    <lineage>
        <taxon>Eukaryota</taxon>
        <taxon>Fungi</taxon>
        <taxon>Dikarya</taxon>
        <taxon>Ascomycota</taxon>
        <taxon>Pezizomycotina</taxon>
        <taxon>Eurotiomycetes</taxon>
        <taxon>Eurotiomycetidae</taxon>
        <taxon>Eurotiales</taxon>
        <taxon>Aspergillaceae</taxon>
        <taxon>Aspergillus</taxon>
        <taxon>Aspergillus subgen. Cremei</taxon>
    </lineage>
</organism>
<proteinExistence type="predicted"/>
<dbReference type="VEuPathDB" id="FungiDB:ASPWEDRAFT_44869"/>
<keyword evidence="3" id="KW-0238">DNA-binding</keyword>
<name>A0A1L9R7J8_ASPWE</name>
<reference evidence="9" key="1">
    <citation type="journal article" date="2017" name="Genome Biol.">
        <title>Comparative genomics reveals high biological diversity and specific adaptations in the industrially and medically important fungal genus Aspergillus.</title>
        <authorList>
            <person name="de Vries R.P."/>
            <person name="Riley R."/>
            <person name="Wiebenga A."/>
            <person name="Aguilar-Osorio G."/>
            <person name="Amillis S."/>
            <person name="Uchima C.A."/>
            <person name="Anderluh G."/>
            <person name="Asadollahi M."/>
            <person name="Askin M."/>
            <person name="Barry K."/>
            <person name="Battaglia E."/>
            <person name="Bayram O."/>
            <person name="Benocci T."/>
            <person name="Braus-Stromeyer S.A."/>
            <person name="Caldana C."/>
            <person name="Canovas D."/>
            <person name="Cerqueira G.C."/>
            <person name="Chen F."/>
            <person name="Chen W."/>
            <person name="Choi C."/>
            <person name="Clum A."/>
            <person name="Dos Santos R.A."/>
            <person name="Damasio A.R."/>
            <person name="Diallinas G."/>
            <person name="Emri T."/>
            <person name="Fekete E."/>
            <person name="Flipphi M."/>
            <person name="Freyberg S."/>
            <person name="Gallo A."/>
            <person name="Gournas C."/>
            <person name="Habgood R."/>
            <person name="Hainaut M."/>
            <person name="Harispe M.L."/>
            <person name="Henrissat B."/>
            <person name="Hilden K.S."/>
            <person name="Hope R."/>
            <person name="Hossain A."/>
            <person name="Karabika E."/>
            <person name="Karaffa L."/>
            <person name="Karanyi Z."/>
            <person name="Krasevec N."/>
            <person name="Kuo A."/>
            <person name="Kusch H."/>
            <person name="LaButti K."/>
            <person name="Lagendijk E.L."/>
            <person name="Lapidus A."/>
            <person name="Levasseur A."/>
            <person name="Lindquist E."/>
            <person name="Lipzen A."/>
            <person name="Logrieco A.F."/>
            <person name="MacCabe A."/>
            <person name="Maekelae M.R."/>
            <person name="Malavazi I."/>
            <person name="Melin P."/>
            <person name="Meyer V."/>
            <person name="Mielnichuk N."/>
            <person name="Miskei M."/>
            <person name="Molnar A.P."/>
            <person name="Mule G."/>
            <person name="Ngan C.Y."/>
            <person name="Orejas M."/>
            <person name="Orosz E."/>
            <person name="Ouedraogo J.P."/>
            <person name="Overkamp K.M."/>
            <person name="Park H.-S."/>
            <person name="Perrone G."/>
            <person name="Piumi F."/>
            <person name="Punt P.J."/>
            <person name="Ram A.F."/>
            <person name="Ramon A."/>
            <person name="Rauscher S."/>
            <person name="Record E."/>
            <person name="Riano-Pachon D.M."/>
            <person name="Robert V."/>
            <person name="Roehrig J."/>
            <person name="Ruller R."/>
            <person name="Salamov A."/>
            <person name="Salih N.S."/>
            <person name="Samson R.A."/>
            <person name="Sandor E."/>
            <person name="Sanguinetti M."/>
            <person name="Schuetze T."/>
            <person name="Sepcic K."/>
            <person name="Shelest E."/>
            <person name="Sherlock G."/>
            <person name="Sophianopoulou V."/>
            <person name="Squina F.M."/>
            <person name="Sun H."/>
            <person name="Susca A."/>
            <person name="Todd R.B."/>
            <person name="Tsang A."/>
            <person name="Unkles S.E."/>
            <person name="van de Wiele N."/>
            <person name="van Rossen-Uffink D."/>
            <person name="Oliveira J.V."/>
            <person name="Vesth T.C."/>
            <person name="Visser J."/>
            <person name="Yu J.-H."/>
            <person name="Zhou M."/>
            <person name="Andersen M.R."/>
            <person name="Archer D.B."/>
            <person name="Baker S.E."/>
            <person name="Benoit I."/>
            <person name="Brakhage A.A."/>
            <person name="Braus G.H."/>
            <person name="Fischer R."/>
            <person name="Frisvad J.C."/>
            <person name="Goldman G.H."/>
            <person name="Houbraken J."/>
            <person name="Oakley B."/>
            <person name="Pocsi I."/>
            <person name="Scazzocchio C."/>
            <person name="Seiboth B."/>
            <person name="vanKuyk P.A."/>
            <person name="Wortman J."/>
            <person name="Dyer P.S."/>
            <person name="Grigoriev I.V."/>
        </authorList>
    </citation>
    <scope>NUCLEOTIDE SEQUENCE [LARGE SCALE GENOMIC DNA]</scope>
    <source>
        <strain evidence="9">DTO 134E9</strain>
    </source>
</reference>
<feature type="region of interest" description="Disordered" evidence="6">
    <location>
        <begin position="437"/>
        <end position="506"/>
    </location>
</feature>
<evidence type="ECO:0000259" key="7">
    <source>
        <dbReference type="PROSITE" id="PS51968"/>
    </source>
</evidence>
<evidence type="ECO:0000256" key="3">
    <source>
        <dbReference type="ARBA" id="ARBA00023125"/>
    </source>
</evidence>
<dbReference type="GO" id="GO:0005634">
    <property type="term" value="C:nucleus"/>
    <property type="evidence" value="ECO:0007669"/>
    <property type="project" value="UniProtKB-SubCell"/>
</dbReference>
<evidence type="ECO:0000256" key="4">
    <source>
        <dbReference type="ARBA" id="ARBA00023163"/>
    </source>
</evidence>
<dbReference type="AlphaFoldDB" id="A0A1L9R7J8"/>
<evidence type="ECO:0000256" key="6">
    <source>
        <dbReference type="SAM" id="MobiDB-lite"/>
    </source>
</evidence>
<sequence>MDDMLVNQFKQQFSGIFLSNVNSGRAPIHPEPFDVACFGDDFLGLDDSSGSMYNGLHFSSSMESTDSVFPFGNQLGGQMDNVFASDGINPLKDPLRQNTANLDHVRPKPFLTPHSQAQNAASMPFPPPHADVQHTFFGGISSSSKQDSNSPFTAQTAESSPHGDEETLANERFWFPAVLDVPTAMVKHETEPPVTYLNRGQIYHLSVVDSARQPTSTQPVTYRTTLWISFEDEQRPKASACWQLWKETRGWKEAQQREAKLQALEFVDLTTGRSKEQQYPRAQLESATFDGFSVTWTADPTMGPGCSIPIRCNFLSTDFILTKGTKGISVRLCAKTETLSSDPAVENKAEITYCKVKLFRDHGAERKISNDIAHVRKKIEKAEQQMALAEKGNRKRKRTGTLMNSSDEDKSDPQSDLKRMQTMLSSSKPVTLLSLEGEDDMGFIPQPSDEPVDIRSESSGSRQAGVLDSIEPSQYSSRQADHDEDSSGYLSSQSSLRDRSFTSSDSLERLRTNNYRTCSTVGTSQSPSRSIACLYVLFHQSNEIYYRAIYLNQRTVQDLVKRVCEKQLRNPDSISRVVRVKPDGIQVLVDDEAVEQILEGQDMLVEFGTVEQEPTTEIRLLY</sequence>
<comment type="subcellular location">
    <subcellularLocation>
        <location evidence="1">Nucleus</location>
    </subcellularLocation>
</comment>
<dbReference type="STRING" id="1073089.A0A1L9R7J8"/>
<feature type="region of interest" description="Disordered" evidence="6">
    <location>
        <begin position="112"/>
        <end position="166"/>
    </location>
</feature>
<keyword evidence="9" id="KW-1185">Reference proteome</keyword>
<dbReference type="GeneID" id="63752227"/>
<dbReference type="OrthoDB" id="7680836at2759"/>
<dbReference type="EMBL" id="KV878216">
    <property type="protein sequence ID" value="OJJ30896.1"/>
    <property type="molecule type" value="Genomic_DNA"/>
</dbReference>
<dbReference type="PROSITE" id="PS51968">
    <property type="entry name" value="GRH_CP2_DB"/>
    <property type="match status" value="1"/>
</dbReference>
<evidence type="ECO:0000313" key="8">
    <source>
        <dbReference type="EMBL" id="OJJ30896.1"/>
    </source>
</evidence>
<dbReference type="Pfam" id="PF04516">
    <property type="entry name" value="CP2"/>
    <property type="match status" value="1"/>
</dbReference>
<feature type="domain" description="Grh/CP2 DB" evidence="7">
    <location>
        <begin position="171"/>
        <end position="425"/>
    </location>
</feature>